<evidence type="ECO:0000313" key="2">
    <source>
        <dbReference type="Proteomes" id="UP000287651"/>
    </source>
</evidence>
<proteinExistence type="predicted"/>
<gene>
    <name evidence="1" type="ORF">B296_00046661</name>
</gene>
<evidence type="ECO:0000313" key="1">
    <source>
        <dbReference type="EMBL" id="RRT39571.1"/>
    </source>
</evidence>
<accession>A0A426XJD4</accession>
<reference evidence="1 2" key="1">
    <citation type="journal article" date="2014" name="Agronomy (Basel)">
        <title>A Draft Genome Sequence for Ensete ventricosum, the Drought-Tolerant Tree Against Hunger.</title>
        <authorList>
            <person name="Harrison J."/>
            <person name="Moore K.A."/>
            <person name="Paszkiewicz K."/>
            <person name="Jones T."/>
            <person name="Grant M."/>
            <person name="Ambacheew D."/>
            <person name="Muzemil S."/>
            <person name="Studholme D.J."/>
        </authorList>
    </citation>
    <scope>NUCLEOTIDE SEQUENCE [LARGE SCALE GENOMIC DNA]</scope>
</reference>
<comment type="caution">
    <text evidence="1">The sequence shown here is derived from an EMBL/GenBank/DDBJ whole genome shotgun (WGS) entry which is preliminary data.</text>
</comment>
<name>A0A426XJD4_ENSVE</name>
<dbReference type="AlphaFoldDB" id="A0A426XJD4"/>
<organism evidence="1 2">
    <name type="scientific">Ensete ventricosum</name>
    <name type="common">Abyssinian banana</name>
    <name type="synonym">Musa ensete</name>
    <dbReference type="NCBI Taxonomy" id="4639"/>
    <lineage>
        <taxon>Eukaryota</taxon>
        <taxon>Viridiplantae</taxon>
        <taxon>Streptophyta</taxon>
        <taxon>Embryophyta</taxon>
        <taxon>Tracheophyta</taxon>
        <taxon>Spermatophyta</taxon>
        <taxon>Magnoliopsida</taxon>
        <taxon>Liliopsida</taxon>
        <taxon>Zingiberales</taxon>
        <taxon>Musaceae</taxon>
        <taxon>Ensete</taxon>
    </lineage>
</organism>
<dbReference type="EMBL" id="AMZH03020065">
    <property type="protein sequence ID" value="RRT39571.1"/>
    <property type="molecule type" value="Genomic_DNA"/>
</dbReference>
<protein>
    <submittedName>
        <fullName evidence="1">Uncharacterized protein</fullName>
    </submittedName>
</protein>
<sequence>MTLFSEKEHVRALFHLLKLFRAIFPFLSSSTRSLKNLQHRRRGEQLRAPEKRVSLVTKDPGLALMISFALNFLVFGAPDSTKNAPFCIRSPSDLHVQSFHTACGA</sequence>
<dbReference type="Proteomes" id="UP000287651">
    <property type="component" value="Unassembled WGS sequence"/>
</dbReference>